<dbReference type="EMBL" id="JACLAW010000002">
    <property type="protein sequence ID" value="MBC2664490.1"/>
    <property type="molecule type" value="Genomic_DNA"/>
</dbReference>
<name>A0A7X1FPD0_9SPHN</name>
<evidence type="ECO:0000313" key="2">
    <source>
        <dbReference type="Proteomes" id="UP000566813"/>
    </source>
</evidence>
<dbReference type="RefSeq" id="WP_185662736.1">
    <property type="nucleotide sequence ID" value="NZ_JACLAW010000002.1"/>
</dbReference>
<gene>
    <name evidence="1" type="ORF">H7F51_03035</name>
</gene>
<organism evidence="1 2">
    <name type="scientific">Novosphingobium flavum</name>
    <dbReference type="NCBI Taxonomy" id="1778672"/>
    <lineage>
        <taxon>Bacteria</taxon>
        <taxon>Pseudomonadati</taxon>
        <taxon>Pseudomonadota</taxon>
        <taxon>Alphaproteobacteria</taxon>
        <taxon>Sphingomonadales</taxon>
        <taxon>Sphingomonadaceae</taxon>
        <taxon>Novosphingobium</taxon>
    </lineage>
</organism>
<evidence type="ECO:0000313" key="1">
    <source>
        <dbReference type="EMBL" id="MBC2664490.1"/>
    </source>
</evidence>
<dbReference type="AlphaFoldDB" id="A0A7X1FPD0"/>
<comment type="caution">
    <text evidence="1">The sequence shown here is derived from an EMBL/GenBank/DDBJ whole genome shotgun (WGS) entry which is preliminary data.</text>
</comment>
<accession>A0A7X1FPD0</accession>
<protein>
    <submittedName>
        <fullName evidence="1">Uncharacterized protein</fullName>
    </submittedName>
</protein>
<proteinExistence type="predicted"/>
<dbReference type="Proteomes" id="UP000566813">
    <property type="component" value="Unassembled WGS sequence"/>
</dbReference>
<reference evidence="1 2" key="1">
    <citation type="submission" date="2020-08" db="EMBL/GenBank/DDBJ databases">
        <title>The genome sequence of type strain Novosphingobium flavum NBRC 111647.</title>
        <authorList>
            <person name="Liu Y."/>
        </authorList>
    </citation>
    <scope>NUCLEOTIDE SEQUENCE [LARGE SCALE GENOMIC DNA]</scope>
    <source>
        <strain evidence="1 2">NBRC 111647</strain>
    </source>
</reference>
<sequence>MQMGYDFDEGPRGPAPLPRIGLFAGSAVVRGEIAADDLEARHPDWMALRARFSAIHALHHTLAASGESLLPGGGFAASGEAVLHACRERRPVVNPVCSANGKDERVIMKPVAASPTPGDRGML</sequence>
<keyword evidence="2" id="KW-1185">Reference proteome</keyword>